<feature type="non-terminal residue" evidence="7">
    <location>
        <position position="227"/>
    </location>
</feature>
<evidence type="ECO:0000256" key="3">
    <source>
        <dbReference type="ARBA" id="ARBA00022679"/>
    </source>
</evidence>
<dbReference type="SUPFAM" id="SSF64484">
    <property type="entry name" value="beta and beta-prime subunits of DNA dependent RNA-polymerase"/>
    <property type="match status" value="1"/>
</dbReference>
<dbReference type="OMA" id="QRIDIMT"/>
<dbReference type="Proteomes" id="UP000007800">
    <property type="component" value="Unassembled WGS sequence"/>
</dbReference>
<dbReference type="PANTHER" id="PTHR19376">
    <property type="entry name" value="DNA-DIRECTED RNA POLYMERASE"/>
    <property type="match status" value="1"/>
</dbReference>
<organism evidence="8">
    <name type="scientific">Perkinsus marinus (strain ATCC 50983 / TXsc)</name>
    <dbReference type="NCBI Taxonomy" id="423536"/>
    <lineage>
        <taxon>Eukaryota</taxon>
        <taxon>Sar</taxon>
        <taxon>Alveolata</taxon>
        <taxon>Perkinsozoa</taxon>
        <taxon>Perkinsea</taxon>
        <taxon>Perkinsida</taxon>
        <taxon>Perkinsidae</taxon>
        <taxon>Perkinsus</taxon>
    </lineage>
</organism>
<evidence type="ECO:0000313" key="7">
    <source>
        <dbReference type="EMBL" id="EER07790.1"/>
    </source>
</evidence>
<dbReference type="InterPro" id="IPR007081">
    <property type="entry name" value="RNA_pol_Rpb1_5"/>
</dbReference>
<evidence type="ECO:0000259" key="6">
    <source>
        <dbReference type="Pfam" id="PF04998"/>
    </source>
</evidence>
<feature type="non-terminal residue" evidence="7">
    <location>
        <position position="1"/>
    </location>
</feature>
<dbReference type="GO" id="GO:0005665">
    <property type="term" value="C:RNA polymerase II, core complex"/>
    <property type="evidence" value="ECO:0007669"/>
    <property type="project" value="TreeGrafter"/>
</dbReference>
<evidence type="ECO:0000256" key="4">
    <source>
        <dbReference type="ARBA" id="ARBA00022695"/>
    </source>
</evidence>
<dbReference type="EC" id="2.7.7.6" evidence="1"/>
<evidence type="ECO:0000256" key="2">
    <source>
        <dbReference type="ARBA" id="ARBA00022478"/>
    </source>
</evidence>
<dbReference type="GO" id="GO:0003899">
    <property type="term" value="F:DNA-directed RNA polymerase activity"/>
    <property type="evidence" value="ECO:0007669"/>
    <property type="project" value="UniProtKB-EC"/>
</dbReference>
<dbReference type="OrthoDB" id="344061at2759"/>
<dbReference type="InterPro" id="IPR045867">
    <property type="entry name" value="DNA-dir_RpoC_beta_prime"/>
</dbReference>
<dbReference type="RefSeq" id="XP_002775974.1">
    <property type="nucleotide sequence ID" value="XM_002775928.1"/>
</dbReference>
<gene>
    <name evidence="7" type="ORF">Pmar_PMAR000289</name>
</gene>
<accession>C5L653</accession>
<keyword evidence="3" id="KW-0808">Transferase</keyword>
<feature type="domain" description="RNA polymerase Rpb1" evidence="6">
    <location>
        <begin position="93"/>
        <end position="184"/>
    </location>
</feature>
<dbReference type="Pfam" id="PF04998">
    <property type="entry name" value="RNA_pol_Rpb1_5"/>
    <property type="match status" value="1"/>
</dbReference>
<keyword evidence="5" id="KW-0804">Transcription</keyword>
<dbReference type="InParanoid" id="C5L653"/>
<keyword evidence="2 7" id="KW-0240">DNA-directed RNA polymerase</keyword>
<protein>
    <recommendedName>
        <fullName evidence="1">DNA-directed RNA polymerase</fullName>
        <ecNumber evidence="1">2.7.7.6</ecNumber>
    </recommendedName>
</protein>
<dbReference type="GeneID" id="9042986"/>
<reference evidence="7 8" key="1">
    <citation type="submission" date="2008-07" db="EMBL/GenBank/DDBJ databases">
        <authorList>
            <person name="El-Sayed N."/>
            <person name="Caler E."/>
            <person name="Inman J."/>
            <person name="Amedeo P."/>
            <person name="Hass B."/>
            <person name="Wortman J."/>
        </authorList>
    </citation>
    <scope>NUCLEOTIDE SEQUENCE [LARGE SCALE GENOMIC DNA]</scope>
    <source>
        <strain evidence="8">ATCC 50983 / TXsc</strain>
    </source>
</reference>
<dbReference type="PROSITE" id="PS50096">
    <property type="entry name" value="IQ"/>
    <property type="match status" value="1"/>
</dbReference>
<proteinExistence type="predicted"/>
<keyword evidence="4" id="KW-0548">Nucleotidyltransferase</keyword>
<dbReference type="AlphaFoldDB" id="C5L653"/>
<dbReference type="PANTHER" id="PTHR19376:SF37">
    <property type="entry name" value="DNA-DIRECTED RNA POLYMERASE II SUBUNIT RPB1"/>
    <property type="match status" value="1"/>
</dbReference>
<dbReference type="EMBL" id="GG679712">
    <property type="protein sequence ID" value="EER07790.1"/>
    <property type="molecule type" value="Genomic_DNA"/>
</dbReference>
<name>C5L653_PERM5</name>
<evidence type="ECO:0000256" key="5">
    <source>
        <dbReference type="ARBA" id="ARBA00023163"/>
    </source>
</evidence>
<sequence length="227" mass="25169">TKVYKDGESRQRVPINVRRLIDQCHYLFPAELDPDVEEALDRLRVIRGLTDDQILGWEAQHNAAVVLQSHLRYHLASRKLLERNRLGQRAVDWLLGEVEQRFEKALVAAEEGVGTIAAQSIGEPATQMTLNTFHLAGVCNNNVTLGFPRLKEIIKVAKNLKTPSRKVYLHPGYASDDAKAKQVLTVAYMIDDSNGVFGENHVVYPDPISSRCSHIYSGGRQAAGGGG</sequence>
<evidence type="ECO:0000256" key="1">
    <source>
        <dbReference type="ARBA" id="ARBA00012418"/>
    </source>
</evidence>
<dbReference type="GO" id="GO:0006351">
    <property type="term" value="P:DNA-templated transcription"/>
    <property type="evidence" value="ECO:0007669"/>
    <property type="project" value="InterPro"/>
</dbReference>
<dbReference type="GO" id="GO:0003677">
    <property type="term" value="F:DNA binding"/>
    <property type="evidence" value="ECO:0007669"/>
    <property type="project" value="InterPro"/>
</dbReference>
<keyword evidence="8" id="KW-1185">Reference proteome</keyword>
<evidence type="ECO:0000313" key="8">
    <source>
        <dbReference type="Proteomes" id="UP000007800"/>
    </source>
</evidence>